<proteinExistence type="inferred from homology"/>
<dbReference type="InterPro" id="IPR002347">
    <property type="entry name" value="SDR_fam"/>
</dbReference>
<evidence type="ECO:0000256" key="2">
    <source>
        <dbReference type="ARBA" id="ARBA00023002"/>
    </source>
</evidence>
<dbReference type="GO" id="GO:0016491">
    <property type="term" value="F:oxidoreductase activity"/>
    <property type="evidence" value="ECO:0007669"/>
    <property type="project" value="UniProtKB-KW"/>
</dbReference>
<protein>
    <submittedName>
        <fullName evidence="4">NADP-dependent 3-hydroxy acid dehydrogenase YdfG</fullName>
    </submittedName>
</protein>
<dbReference type="RefSeq" id="WP_089910699.1">
    <property type="nucleotide sequence ID" value="NZ_FOBB01000002.1"/>
</dbReference>
<keyword evidence="2" id="KW-0560">Oxidoreductase</keyword>
<dbReference type="Gene3D" id="3.40.50.720">
    <property type="entry name" value="NAD(P)-binding Rossmann-like Domain"/>
    <property type="match status" value="1"/>
</dbReference>
<dbReference type="AlphaFoldDB" id="A0A1H7S1S3"/>
<accession>A0A1H7S1S3</accession>
<evidence type="ECO:0000256" key="3">
    <source>
        <dbReference type="RuleBase" id="RU000363"/>
    </source>
</evidence>
<evidence type="ECO:0000313" key="4">
    <source>
        <dbReference type="EMBL" id="SEL66453.1"/>
    </source>
</evidence>
<dbReference type="Pfam" id="PF00106">
    <property type="entry name" value="adh_short"/>
    <property type="match status" value="1"/>
</dbReference>
<gene>
    <name evidence="4" type="ORF">SAMN04488505_102795</name>
</gene>
<dbReference type="EMBL" id="FOBB01000002">
    <property type="protein sequence ID" value="SEL66453.1"/>
    <property type="molecule type" value="Genomic_DNA"/>
</dbReference>
<keyword evidence="5" id="KW-1185">Reference proteome</keyword>
<reference evidence="4 5" key="1">
    <citation type="submission" date="2016-10" db="EMBL/GenBank/DDBJ databases">
        <authorList>
            <person name="de Groot N.N."/>
        </authorList>
    </citation>
    <scope>NUCLEOTIDE SEQUENCE [LARGE SCALE GENOMIC DNA]</scope>
    <source>
        <strain evidence="4 5">DSM 21039</strain>
    </source>
</reference>
<evidence type="ECO:0000256" key="1">
    <source>
        <dbReference type="ARBA" id="ARBA00006484"/>
    </source>
</evidence>
<sequence length="276" mass="30079">MKTIFITGTSSGLGKAAVQLFAARGWKVIATMRSPEKETELTQLDNVHLLKLDVANAAQIDTCVQQALALGPVDVVVNNAGYGLVGPLESYTDEQITTQLDTNLLGVIRIIKAFTPHFREKKSGLFINITSIGGLITVPFSAIYHASKWALEGLSESLSFEFSQLGIGIKTVSPGAIKTDFGSRSMQTGQPHAAYGNMMEQVFSVFGKLWDPEKYSSAETIAEVVYEAATDGKDQLRYQAGEDAKAFYAQRLWQGAELFRKGIQETVFSESEVPIV</sequence>
<comment type="similarity">
    <text evidence="1 3">Belongs to the short-chain dehydrogenases/reductases (SDR) family.</text>
</comment>
<dbReference type="OrthoDB" id="1235794at2"/>
<name>A0A1H7S1S3_9BACT</name>
<dbReference type="STRING" id="573321.SAMN04488505_102795"/>
<dbReference type="CDD" id="cd05374">
    <property type="entry name" value="17beta-HSD-like_SDR_c"/>
    <property type="match status" value="1"/>
</dbReference>
<dbReference type="PANTHER" id="PTHR43976:SF16">
    <property type="entry name" value="SHORT-CHAIN DEHYDROGENASE_REDUCTASE FAMILY PROTEIN"/>
    <property type="match status" value="1"/>
</dbReference>
<dbReference type="InterPro" id="IPR036291">
    <property type="entry name" value="NAD(P)-bd_dom_sf"/>
</dbReference>
<dbReference type="SUPFAM" id="SSF51735">
    <property type="entry name" value="NAD(P)-binding Rossmann-fold domains"/>
    <property type="match status" value="1"/>
</dbReference>
<dbReference type="InterPro" id="IPR051911">
    <property type="entry name" value="SDR_oxidoreductase"/>
</dbReference>
<dbReference type="PANTHER" id="PTHR43976">
    <property type="entry name" value="SHORT CHAIN DEHYDROGENASE"/>
    <property type="match status" value="1"/>
</dbReference>
<dbReference type="PRINTS" id="PR00080">
    <property type="entry name" value="SDRFAMILY"/>
</dbReference>
<evidence type="ECO:0000313" key="5">
    <source>
        <dbReference type="Proteomes" id="UP000198984"/>
    </source>
</evidence>
<dbReference type="Proteomes" id="UP000198984">
    <property type="component" value="Unassembled WGS sequence"/>
</dbReference>
<organism evidence="4 5">
    <name type="scientific">Chitinophaga rupis</name>
    <dbReference type="NCBI Taxonomy" id="573321"/>
    <lineage>
        <taxon>Bacteria</taxon>
        <taxon>Pseudomonadati</taxon>
        <taxon>Bacteroidota</taxon>
        <taxon>Chitinophagia</taxon>
        <taxon>Chitinophagales</taxon>
        <taxon>Chitinophagaceae</taxon>
        <taxon>Chitinophaga</taxon>
    </lineage>
</organism>
<dbReference type="PRINTS" id="PR00081">
    <property type="entry name" value="GDHRDH"/>
</dbReference>